<accession>A0A7I7TD29</accession>
<dbReference type="Gene3D" id="1.10.357.10">
    <property type="entry name" value="Tetracycline Repressor, domain 2"/>
    <property type="match status" value="1"/>
</dbReference>
<evidence type="ECO:0000259" key="4">
    <source>
        <dbReference type="PROSITE" id="PS50977"/>
    </source>
</evidence>
<feature type="region of interest" description="Disordered" evidence="3">
    <location>
        <begin position="1"/>
        <end position="21"/>
    </location>
</feature>
<dbReference type="Gene3D" id="1.10.10.60">
    <property type="entry name" value="Homeodomain-like"/>
    <property type="match status" value="1"/>
</dbReference>
<dbReference type="RefSeq" id="WP_163751046.1">
    <property type="nucleotide sequence ID" value="NZ_AP022596.1"/>
</dbReference>
<dbReference type="PANTHER" id="PTHR30055:SF184">
    <property type="entry name" value="HTH-TYPE TRANSCRIPTIONAL REGULATOR ETHR"/>
    <property type="match status" value="1"/>
</dbReference>
<dbReference type="InterPro" id="IPR049397">
    <property type="entry name" value="EthR_C"/>
</dbReference>
<evidence type="ECO:0000313" key="6">
    <source>
        <dbReference type="Proteomes" id="UP000467148"/>
    </source>
</evidence>
<dbReference type="PROSITE" id="PS50977">
    <property type="entry name" value="HTH_TETR_2"/>
    <property type="match status" value="1"/>
</dbReference>
<dbReference type="KEGG" id="mhev:MHEL_52610"/>
<dbReference type="Pfam" id="PF00440">
    <property type="entry name" value="TetR_N"/>
    <property type="match status" value="1"/>
</dbReference>
<dbReference type="GO" id="GO:0003700">
    <property type="term" value="F:DNA-binding transcription factor activity"/>
    <property type="evidence" value="ECO:0007669"/>
    <property type="project" value="TreeGrafter"/>
</dbReference>
<evidence type="ECO:0000256" key="3">
    <source>
        <dbReference type="SAM" id="MobiDB-lite"/>
    </source>
</evidence>
<dbReference type="SUPFAM" id="SSF48498">
    <property type="entry name" value="Tetracyclin repressor-like, C-terminal domain"/>
    <property type="match status" value="1"/>
</dbReference>
<sequence>MSAEIAAVSRWQPRRPQPRGEQRRARLLEALERQLQSQPFDAISISGVADAAGLGRSAFYFYFSSKHDAVTQLLGDVFDDEITQVGAILRRPGDPDINISDALAFIVDSWRTRATLLAAMLDARDGDADARTIWESWINRYEEFAADYIVRTTTFDAADSRALAHVLIAMNERALERHTRSGANHAAAEQLHRSLVQVWQATLRRTPSPPSHRRRSLPSKATR</sequence>
<keyword evidence="6" id="KW-1185">Reference proteome</keyword>
<proteinExistence type="predicted"/>
<keyword evidence="1 2" id="KW-0238">DNA-binding</keyword>
<protein>
    <recommendedName>
        <fullName evidence="4">HTH tetR-type domain-containing protein</fullName>
    </recommendedName>
</protein>
<reference evidence="5 6" key="1">
    <citation type="journal article" date="2019" name="Emerg. Microbes Infect.">
        <title>Comprehensive subspecies identification of 175 nontuberculous mycobacteria species based on 7547 genomic profiles.</title>
        <authorList>
            <person name="Matsumoto Y."/>
            <person name="Kinjo T."/>
            <person name="Motooka D."/>
            <person name="Nabeya D."/>
            <person name="Jung N."/>
            <person name="Uechi K."/>
            <person name="Horii T."/>
            <person name="Iida T."/>
            <person name="Fujita J."/>
            <person name="Nakamura S."/>
        </authorList>
    </citation>
    <scope>NUCLEOTIDE SEQUENCE [LARGE SCALE GENOMIC DNA]</scope>
    <source>
        <strain evidence="5 6">JCM 30396</strain>
    </source>
</reference>
<feature type="DNA-binding region" description="H-T-H motif" evidence="2">
    <location>
        <begin position="44"/>
        <end position="63"/>
    </location>
</feature>
<evidence type="ECO:0000313" key="5">
    <source>
        <dbReference type="EMBL" id="BBY67018.1"/>
    </source>
</evidence>
<dbReference type="InterPro" id="IPR009057">
    <property type="entry name" value="Homeodomain-like_sf"/>
</dbReference>
<dbReference type="AlphaFoldDB" id="A0A7I7TD29"/>
<dbReference type="Pfam" id="PF21313">
    <property type="entry name" value="EthR_C"/>
    <property type="match status" value="1"/>
</dbReference>
<feature type="domain" description="HTH tetR-type" evidence="4">
    <location>
        <begin position="21"/>
        <end position="81"/>
    </location>
</feature>
<dbReference type="InterPro" id="IPR001647">
    <property type="entry name" value="HTH_TetR"/>
</dbReference>
<dbReference type="Proteomes" id="UP000467148">
    <property type="component" value="Chromosome"/>
</dbReference>
<evidence type="ECO:0000256" key="1">
    <source>
        <dbReference type="ARBA" id="ARBA00023125"/>
    </source>
</evidence>
<dbReference type="EMBL" id="AP022596">
    <property type="protein sequence ID" value="BBY67018.1"/>
    <property type="molecule type" value="Genomic_DNA"/>
</dbReference>
<gene>
    <name evidence="5" type="ORF">MHEL_52610</name>
</gene>
<dbReference type="InterPro" id="IPR050109">
    <property type="entry name" value="HTH-type_TetR-like_transc_reg"/>
</dbReference>
<evidence type="ECO:0000256" key="2">
    <source>
        <dbReference type="PROSITE-ProRule" id="PRU00335"/>
    </source>
</evidence>
<dbReference type="PANTHER" id="PTHR30055">
    <property type="entry name" value="HTH-TYPE TRANSCRIPTIONAL REGULATOR RUTR"/>
    <property type="match status" value="1"/>
</dbReference>
<dbReference type="SUPFAM" id="SSF46689">
    <property type="entry name" value="Homeodomain-like"/>
    <property type="match status" value="1"/>
</dbReference>
<dbReference type="GO" id="GO:0000976">
    <property type="term" value="F:transcription cis-regulatory region binding"/>
    <property type="evidence" value="ECO:0007669"/>
    <property type="project" value="TreeGrafter"/>
</dbReference>
<feature type="compositionally biased region" description="Basic residues" evidence="3">
    <location>
        <begin position="211"/>
        <end position="223"/>
    </location>
</feature>
<feature type="region of interest" description="Disordered" evidence="3">
    <location>
        <begin position="202"/>
        <end position="223"/>
    </location>
</feature>
<name>A0A7I7TD29_9MYCO</name>
<organism evidence="5 6">
    <name type="scientific">Mycolicibacterium helvum</name>
    <dbReference type="NCBI Taxonomy" id="1534349"/>
    <lineage>
        <taxon>Bacteria</taxon>
        <taxon>Bacillati</taxon>
        <taxon>Actinomycetota</taxon>
        <taxon>Actinomycetes</taxon>
        <taxon>Mycobacteriales</taxon>
        <taxon>Mycobacteriaceae</taxon>
        <taxon>Mycolicibacterium</taxon>
    </lineage>
</organism>
<dbReference type="InterPro" id="IPR036271">
    <property type="entry name" value="Tet_transcr_reg_TetR-rel_C_sf"/>
</dbReference>